<reference evidence="8 9" key="1">
    <citation type="journal article" date="2016" name="Nat. Commun.">
        <title>Thousands of microbial genomes shed light on interconnected biogeochemical processes in an aquifer system.</title>
        <authorList>
            <person name="Anantharaman K."/>
            <person name="Brown C.T."/>
            <person name="Hug L.A."/>
            <person name="Sharon I."/>
            <person name="Castelle C.J."/>
            <person name="Probst A.J."/>
            <person name="Thomas B.C."/>
            <person name="Singh A."/>
            <person name="Wilkins M.J."/>
            <person name="Karaoz U."/>
            <person name="Brodie E.L."/>
            <person name="Williams K.H."/>
            <person name="Hubbard S.S."/>
            <person name="Banfield J.F."/>
        </authorList>
    </citation>
    <scope>NUCLEOTIDE SEQUENCE [LARGE SCALE GENOMIC DNA]</scope>
</reference>
<evidence type="ECO:0000256" key="4">
    <source>
        <dbReference type="ARBA" id="ARBA00023136"/>
    </source>
</evidence>
<feature type="transmembrane region" description="Helical" evidence="6">
    <location>
        <begin position="12"/>
        <end position="34"/>
    </location>
</feature>
<dbReference type="PROSITE" id="PS50005">
    <property type="entry name" value="TPR"/>
    <property type="match status" value="1"/>
</dbReference>
<feature type="transmembrane region" description="Helical" evidence="6">
    <location>
        <begin position="529"/>
        <end position="548"/>
    </location>
</feature>
<evidence type="ECO:0000256" key="6">
    <source>
        <dbReference type="SAM" id="Phobius"/>
    </source>
</evidence>
<accession>A0A1G2MI84</accession>
<dbReference type="STRING" id="1802306.A3C72_01610"/>
<dbReference type="InterPro" id="IPR051533">
    <property type="entry name" value="WaaL-like"/>
</dbReference>
<dbReference type="Pfam" id="PF13181">
    <property type="entry name" value="TPR_8"/>
    <property type="match status" value="1"/>
</dbReference>
<keyword evidence="5" id="KW-0802">TPR repeat</keyword>
<feature type="transmembrane region" description="Helical" evidence="6">
    <location>
        <begin position="426"/>
        <end position="451"/>
    </location>
</feature>
<evidence type="ECO:0000313" key="9">
    <source>
        <dbReference type="Proteomes" id="UP000177130"/>
    </source>
</evidence>
<dbReference type="InterPro" id="IPR007016">
    <property type="entry name" value="O-antigen_ligase-rel_domated"/>
</dbReference>
<feature type="transmembrane region" description="Helical" evidence="6">
    <location>
        <begin position="298"/>
        <end position="318"/>
    </location>
</feature>
<evidence type="ECO:0000313" key="8">
    <source>
        <dbReference type="EMBL" id="OHA23615.1"/>
    </source>
</evidence>
<dbReference type="Proteomes" id="UP000177130">
    <property type="component" value="Unassembled WGS sequence"/>
</dbReference>
<sequence>MKIDKILRTIVVAGIFAIPAVVPFIVSSSLFFPFITGKNFTFRIITEIIFAAWLLLALRHHEYRPKFSWIGGAVAVFMGILLLADIFAENPGKAFWSNFERMEGFVSLFHMAMYFVVAGSTLLTEKIWDWFWHLPIASAIGLFLYGMLQLKGELVINQGGVRLDGTLGNATYLAGFLVFAIFLSLFFASRREIGRLHMIVTSWVIGSGIFIFYHVYPYFGKMVEASRQSASTDNISFFYGDWSRGLFYVALIILAAGLYVIYKHPKWGVEKSKITASSLYVITALILFMPLYNTATRGAMLGLIGGLLLTALIIIVWGKGALMFRKIAIGGAVLIVLSAGVFFIFKDSDFVKNNETLGRLTSISTKSGDAQARFMVWNMARQGVKERPILGWGQEGFNYVFNKYYNPNMYLREQWFDRTHNIVFDWLISAGILGLLGYLSLIVFAVVYVVGKAPRFFAKKMTEPTHPFSVTEKALLIGMISAYFFQNLFVFDNVVSYIMLFSLLAYLHSRSAKPIHGFEKAEAVSSPDIARFYAPIMIVVLVAVMWFVNVKSIMAADNLINALQTQPGGVMQNLEYFQSALGQSVIGTQEIREQLVQAAANLVSSTEASITADTKSAFVALASAEMEKQIKETPNDARVRIFLGSFYSIINNAEAAIREMEEALKLSPNKQVIKASLANVYLRIGNAGKAAELMKSAYESAPQFTDLAVGYTVSLIYAQMDKEAESMIKSFMDEGKPIDGKIIQAYLAVGQNSKAINLIRKIIDKNPEFKTDGEALIKDIQAGKYSN</sequence>
<keyword evidence="4 6" id="KW-0472">Membrane</keyword>
<feature type="transmembrane region" description="Helical" evidence="6">
    <location>
        <begin position="170"/>
        <end position="189"/>
    </location>
</feature>
<protein>
    <recommendedName>
        <fullName evidence="7">O-antigen ligase-related domain-containing protein</fullName>
    </recommendedName>
</protein>
<feature type="transmembrane region" description="Helical" evidence="6">
    <location>
        <begin position="274"/>
        <end position="292"/>
    </location>
</feature>
<comment type="caution">
    <text evidence="8">The sequence shown here is derived from an EMBL/GenBank/DDBJ whole genome shotgun (WGS) entry which is preliminary data.</text>
</comment>
<feature type="transmembrane region" description="Helical" evidence="6">
    <location>
        <begin position="327"/>
        <end position="345"/>
    </location>
</feature>
<dbReference type="PANTHER" id="PTHR37422:SF13">
    <property type="entry name" value="LIPOPOLYSACCHARIDE BIOSYNTHESIS PROTEIN PA4999-RELATED"/>
    <property type="match status" value="1"/>
</dbReference>
<feature type="transmembrane region" description="Helical" evidence="6">
    <location>
        <begin position="196"/>
        <end position="216"/>
    </location>
</feature>
<dbReference type="Pfam" id="PF04932">
    <property type="entry name" value="Wzy_C"/>
    <property type="match status" value="1"/>
</dbReference>
<feature type="transmembrane region" description="Helical" evidence="6">
    <location>
        <begin position="67"/>
        <end position="84"/>
    </location>
</feature>
<evidence type="ECO:0000256" key="2">
    <source>
        <dbReference type="ARBA" id="ARBA00022692"/>
    </source>
</evidence>
<evidence type="ECO:0000259" key="7">
    <source>
        <dbReference type="Pfam" id="PF04932"/>
    </source>
</evidence>
<keyword evidence="3 6" id="KW-1133">Transmembrane helix</keyword>
<feature type="transmembrane region" description="Helical" evidence="6">
    <location>
        <begin position="104"/>
        <end position="123"/>
    </location>
</feature>
<dbReference type="PANTHER" id="PTHR37422">
    <property type="entry name" value="TEICHURONIC ACID BIOSYNTHESIS PROTEIN TUAE"/>
    <property type="match status" value="1"/>
</dbReference>
<feature type="transmembrane region" description="Helical" evidence="6">
    <location>
        <begin position="130"/>
        <end position="150"/>
    </location>
</feature>
<dbReference type="SUPFAM" id="SSF48452">
    <property type="entry name" value="TPR-like"/>
    <property type="match status" value="1"/>
</dbReference>
<feature type="transmembrane region" description="Helical" evidence="6">
    <location>
        <begin position="488"/>
        <end position="509"/>
    </location>
</feature>
<dbReference type="AlphaFoldDB" id="A0A1G2MI84"/>
<evidence type="ECO:0000256" key="5">
    <source>
        <dbReference type="PROSITE-ProRule" id="PRU00339"/>
    </source>
</evidence>
<organism evidence="8 9">
    <name type="scientific">Candidatus Taylorbacteria bacterium RIFCSPHIGHO2_02_FULL_43_32b</name>
    <dbReference type="NCBI Taxonomy" id="1802306"/>
    <lineage>
        <taxon>Bacteria</taxon>
        <taxon>Candidatus Tayloriibacteriota</taxon>
    </lineage>
</organism>
<dbReference type="EMBL" id="MHRK01000029">
    <property type="protein sequence ID" value="OHA23615.1"/>
    <property type="molecule type" value="Genomic_DNA"/>
</dbReference>
<dbReference type="InterPro" id="IPR019734">
    <property type="entry name" value="TPR_rpt"/>
</dbReference>
<gene>
    <name evidence="8" type="ORF">A3C72_01610</name>
</gene>
<dbReference type="InterPro" id="IPR011990">
    <property type="entry name" value="TPR-like_helical_dom_sf"/>
</dbReference>
<dbReference type="Gene3D" id="1.25.40.10">
    <property type="entry name" value="Tetratricopeptide repeat domain"/>
    <property type="match status" value="1"/>
</dbReference>
<evidence type="ECO:0000256" key="1">
    <source>
        <dbReference type="ARBA" id="ARBA00004141"/>
    </source>
</evidence>
<feature type="domain" description="O-antigen ligase-related" evidence="7">
    <location>
        <begin position="283"/>
        <end position="439"/>
    </location>
</feature>
<feature type="transmembrane region" description="Helical" evidence="6">
    <location>
        <begin position="40"/>
        <end position="58"/>
    </location>
</feature>
<proteinExistence type="predicted"/>
<name>A0A1G2MI84_9BACT</name>
<comment type="subcellular location">
    <subcellularLocation>
        <location evidence="1">Membrane</location>
        <topology evidence="1">Multi-pass membrane protein</topology>
    </subcellularLocation>
</comment>
<keyword evidence="2 6" id="KW-0812">Transmembrane</keyword>
<feature type="repeat" description="TPR" evidence="5">
    <location>
        <begin position="637"/>
        <end position="670"/>
    </location>
</feature>
<evidence type="ECO:0000256" key="3">
    <source>
        <dbReference type="ARBA" id="ARBA00022989"/>
    </source>
</evidence>
<feature type="transmembrane region" description="Helical" evidence="6">
    <location>
        <begin position="245"/>
        <end position="262"/>
    </location>
</feature>
<dbReference type="GO" id="GO:0016020">
    <property type="term" value="C:membrane"/>
    <property type="evidence" value="ECO:0007669"/>
    <property type="project" value="UniProtKB-SubCell"/>
</dbReference>